<dbReference type="InterPro" id="IPR003136">
    <property type="entry name" value="Cytidylate_kin"/>
</dbReference>
<dbReference type="InterPro" id="IPR027417">
    <property type="entry name" value="P-loop_NTPase"/>
</dbReference>
<evidence type="ECO:0000256" key="7">
    <source>
        <dbReference type="ARBA" id="ARBA00048478"/>
    </source>
</evidence>
<dbReference type="SUPFAM" id="SSF52540">
    <property type="entry name" value="P-loop containing nucleoside triphosphate hydrolases"/>
    <property type="match status" value="1"/>
</dbReference>
<reference evidence="11" key="1">
    <citation type="submission" date="2018-12" db="EMBL/GenBank/DDBJ databases">
        <title>A new species of lactobacillus.</title>
        <authorList>
            <person name="Jian Y."/>
            <person name="Xin L."/>
            <person name="Hong Z.J."/>
            <person name="Ming L.Z."/>
            <person name="Hong X.Z."/>
        </authorList>
    </citation>
    <scope>NUCLEOTIDE SEQUENCE [LARGE SCALE GENOMIC DNA]</scope>
    <source>
        <strain evidence="11">HSLZ-75</strain>
    </source>
</reference>
<feature type="binding site" evidence="8">
    <location>
        <begin position="12"/>
        <end position="20"/>
    </location>
    <ligand>
        <name>ATP</name>
        <dbReference type="ChEBI" id="CHEBI:30616"/>
    </ligand>
</feature>
<evidence type="ECO:0000256" key="2">
    <source>
        <dbReference type="ARBA" id="ARBA00022679"/>
    </source>
</evidence>
<dbReference type="Proteomes" id="UP000294321">
    <property type="component" value="Chromosome"/>
</dbReference>
<dbReference type="OrthoDB" id="9807434at2"/>
<keyword evidence="2 8" id="KW-0808">Transferase</keyword>
<comment type="subcellular location">
    <subcellularLocation>
        <location evidence="8">Cytoplasm</location>
    </subcellularLocation>
</comment>
<evidence type="ECO:0000256" key="5">
    <source>
        <dbReference type="ARBA" id="ARBA00022840"/>
    </source>
</evidence>
<gene>
    <name evidence="8" type="primary">cmk</name>
    <name evidence="10" type="ORF">ELX58_02340</name>
</gene>
<evidence type="ECO:0000256" key="6">
    <source>
        <dbReference type="ARBA" id="ARBA00047615"/>
    </source>
</evidence>
<dbReference type="GO" id="GO:0005829">
    <property type="term" value="C:cytosol"/>
    <property type="evidence" value="ECO:0007669"/>
    <property type="project" value="TreeGrafter"/>
</dbReference>
<keyword evidence="4 8" id="KW-0418">Kinase</keyword>
<evidence type="ECO:0000313" key="11">
    <source>
        <dbReference type="Proteomes" id="UP000294321"/>
    </source>
</evidence>
<dbReference type="AlphaFoldDB" id="A0A4V1ALL4"/>
<dbReference type="HAMAP" id="MF_00238">
    <property type="entry name" value="Cytidyl_kinase_type1"/>
    <property type="match status" value="1"/>
</dbReference>
<evidence type="ECO:0000259" key="9">
    <source>
        <dbReference type="Pfam" id="PF02224"/>
    </source>
</evidence>
<keyword evidence="8" id="KW-0963">Cytoplasm</keyword>
<dbReference type="EMBL" id="CP034726">
    <property type="protein sequence ID" value="QBP18009.1"/>
    <property type="molecule type" value="Genomic_DNA"/>
</dbReference>
<dbReference type="RefSeq" id="WP_133441566.1">
    <property type="nucleotide sequence ID" value="NZ_CP034726.1"/>
</dbReference>
<protein>
    <recommendedName>
        <fullName evidence="8">Cytidylate kinase</fullName>
        <shortName evidence="8">CK</shortName>
        <ecNumber evidence="8">2.7.4.25</ecNumber>
    </recommendedName>
    <alternativeName>
        <fullName evidence="8">Cytidine monophosphate kinase</fullName>
        <shortName evidence="8">CMP kinase</shortName>
    </alternativeName>
</protein>
<feature type="domain" description="Cytidylate kinase" evidence="9">
    <location>
        <begin position="8"/>
        <end position="221"/>
    </location>
</feature>
<dbReference type="EC" id="2.7.4.25" evidence="8"/>
<dbReference type="Pfam" id="PF02224">
    <property type="entry name" value="Cytidylate_kin"/>
    <property type="match status" value="1"/>
</dbReference>
<proteinExistence type="inferred from homology"/>
<dbReference type="GO" id="GO:0006220">
    <property type="term" value="P:pyrimidine nucleotide metabolic process"/>
    <property type="evidence" value="ECO:0007669"/>
    <property type="project" value="UniProtKB-UniRule"/>
</dbReference>
<evidence type="ECO:0000256" key="8">
    <source>
        <dbReference type="HAMAP-Rule" id="MF_00238"/>
    </source>
</evidence>
<dbReference type="CDD" id="cd02020">
    <property type="entry name" value="CMPK"/>
    <property type="match status" value="1"/>
</dbReference>
<dbReference type="GO" id="GO:0036431">
    <property type="term" value="F:dCMP kinase activity"/>
    <property type="evidence" value="ECO:0007669"/>
    <property type="project" value="InterPro"/>
</dbReference>
<dbReference type="GO" id="GO:0036430">
    <property type="term" value="F:CMP kinase activity"/>
    <property type="evidence" value="ECO:0007669"/>
    <property type="project" value="RHEA"/>
</dbReference>
<comment type="similarity">
    <text evidence="1 8">Belongs to the cytidylate kinase family. Type 1 subfamily.</text>
</comment>
<evidence type="ECO:0000256" key="4">
    <source>
        <dbReference type="ARBA" id="ARBA00022777"/>
    </source>
</evidence>
<comment type="catalytic activity">
    <reaction evidence="6 8">
        <text>dCMP + ATP = dCDP + ADP</text>
        <dbReference type="Rhea" id="RHEA:25094"/>
        <dbReference type="ChEBI" id="CHEBI:30616"/>
        <dbReference type="ChEBI" id="CHEBI:57566"/>
        <dbReference type="ChEBI" id="CHEBI:58593"/>
        <dbReference type="ChEBI" id="CHEBI:456216"/>
        <dbReference type="EC" id="2.7.4.25"/>
    </reaction>
</comment>
<sequence length="225" mass="24966">MHKNGLQIAIDGPASAGKSTVAKLIAKKFSYVYCDTGAMYRSVTLKAMRNNIPLTDEARIMKMMKHTDISFAPGKPQQKVFIDGHEVTNAIRSEAVTNSVSTVAALLDVRKDLSNRQREIAENGGIVMDGRDIGTTVLPHAEVKIFLVASVQERAKRRFKDNAQKGIHTPIKKLAHEIEVRDYKDSHRKISPLTQAKDAIRIDTTHVSIQGVVDKIAEIIDKKLK</sequence>
<dbReference type="PANTHER" id="PTHR21299">
    <property type="entry name" value="CYTIDYLATE KINASE/PANTOATE-BETA-ALANINE LIGASE"/>
    <property type="match status" value="1"/>
</dbReference>
<keyword evidence="3 8" id="KW-0547">Nucleotide-binding</keyword>
<organism evidence="10 11">
    <name type="scientific">Acetilactobacillus jinshanensis</name>
    <dbReference type="NCBI Taxonomy" id="1720083"/>
    <lineage>
        <taxon>Bacteria</taxon>
        <taxon>Bacillati</taxon>
        <taxon>Bacillota</taxon>
        <taxon>Bacilli</taxon>
        <taxon>Lactobacillales</taxon>
        <taxon>Lactobacillaceae</taxon>
        <taxon>Acetilactobacillus</taxon>
    </lineage>
</organism>
<dbReference type="InterPro" id="IPR011994">
    <property type="entry name" value="Cytidylate_kinase_dom"/>
</dbReference>
<name>A0A4V1ALL4_9LACO</name>
<dbReference type="PANTHER" id="PTHR21299:SF2">
    <property type="entry name" value="CYTIDYLATE KINASE"/>
    <property type="match status" value="1"/>
</dbReference>
<dbReference type="Gene3D" id="3.40.50.300">
    <property type="entry name" value="P-loop containing nucleotide triphosphate hydrolases"/>
    <property type="match status" value="1"/>
</dbReference>
<comment type="catalytic activity">
    <reaction evidence="7 8">
        <text>CMP + ATP = CDP + ADP</text>
        <dbReference type="Rhea" id="RHEA:11600"/>
        <dbReference type="ChEBI" id="CHEBI:30616"/>
        <dbReference type="ChEBI" id="CHEBI:58069"/>
        <dbReference type="ChEBI" id="CHEBI:60377"/>
        <dbReference type="ChEBI" id="CHEBI:456216"/>
        <dbReference type="EC" id="2.7.4.25"/>
    </reaction>
</comment>
<keyword evidence="11" id="KW-1185">Reference proteome</keyword>
<dbReference type="KEGG" id="lji:ELX58_02340"/>
<evidence type="ECO:0000313" key="10">
    <source>
        <dbReference type="EMBL" id="QBP18009.1"/>
    </source>
</evidence>
<evidence type="ECO:0000256" key="3">
    <source>
        <dbReference type="ARBA" id="ARBA00022741"/>
    </source>
</evidence>
<dbReference type="GO" id="GO:0005524">
    <property type="term" value="F:ATP binding"/>
    <property type="evidence" value="ECO:0007669"/>
    <property type="project" value="UniProtKB-UniRule"/>
</dbReference>
<evidence type="ECO:0000256" key="1">
    <source>
        <dbReference type="ARBA" id="ARBA00009427"/>
    </source>
</evidence>
<keyword evidence="5 8" id="KW-0067">ATP-binding</keyword>
<dbReference type="NCBIfam" id="TIGR00017">
    <property type="entry name" value="cmk"/>
    <property type="match status" value="1"/>
</dbReference>
<dbReference type="GO" id="GO:0015949">
    <property type="term" value="P:nucleobase-containing small molecule interconversion"/>
    <property type="evidence" value="ECO:0007669"/>
    <property type="project" value="TreeGrafter"/>
</dbReference>
<accession>A0A4V1ALL4</accession>